<keyword evidence="3" id="KW-1185">Reference proteome</keyword>
<evidence type="ECO:0000313" key="3">
    <source>
        <dbReference type="Proteomes" id="UP001595923"/>
    </source>
</evidence>
<dbReference type="EMBL" id="JBHSFQ010000003">
    <property type="protein sequence ID" value="MFC4561113.1"/>
    <property type="molecule type" value="Genomic_DNA"/>
</dbReference>
<accession>A0ABV9DSU2</accession>
<dbReference type="Gene3D" id="2.60.20.10">
    <property type="entry name" value="Crystallins"/>
    <property type="match status" value="1"/>
</dbReference>
<feature type="chain" id="PRO_5046871174" description="Peptidase inhibitor family I36" evidence="1">
    <location>
        <begin position="23"/>
        <end position="161"/>
    </location>
</feature>
<sequence length="161" mass="16870">MKIRGVHAFAACAVTFSAVALGAPAAVAGTAAEQPEHCVLDLGSGELSCAGDMSEAREMADVGTAAVVAARLYDGTGYSNLIGEIFATSPCTPSYDREWEFATLGPMNNRISSLRTYNQCDIKLYNGTNFTGAESTWIDQSSNLGNIGTGWSNRASSLEVS</sequence>
<dbReference type="InterPro" id="IPR011024">
    <property type="entry name" value="G_crystallin-like"/>
</dbReference>
<reference evidence="3" key="1">
    <citation type="journal article" date="2019" name="Int. J. Syst. Evol. Microbiol.">
        <title>The Global Catalogue of Microorganisms (GCM) 10K type strain sequencing project: providing services to taxonomists for standard genome sequencing and annotation.</title>
        <authorList>
            <consortium name="The Broad Institute Genomics Platform"/>
            <consortium name="The Broad Institute Genome Sequencing Center for Infectious Disease"/>
            <person name="Wu L."/>
            <person name="Ma J."/>
        </authorList>
    </citation>
    <scope>NUCLEOTIDE SEQUENCE [LARGE SCALE GENOMIC DNA]</scope>
    <source>
        <strain evidence="3">XZYJ18</strain>
    </source>
</reference>
<dbReference type="Proteomes" id="UP001595923">
    <property type="component" value="Unassembled WGS sequence"/>
</dbReference>
<protein>
    <recommendedName>
        <fullName evidence="4">Peptidase inhibitor family I36</fullName>
    </recommendedName>
</protein>
<dbReference type="RefSeq" id="WP_378571734.1">
    <property type="nucleotide sequence ID" value="NZ_JBHSFQ010000003.1"/>
</dbReference>
<name>A0ABV9DSU2_9ACTN</name>
<dbReference type="SUPFAM" id="SSF49695">
    <property type="entry name" value="gamma-Crystallin-like"/>
    <property type="match status" value="1"/>
</dbReference>
<gene>
    <name evidence="2" type="ORF">ACFO4E_04500</name>
</gene>
<proteinExistence type="predicted"/>
<evidence type="ECO:0000256" key="1">
    <source>
        <dbReference type="SAM" id="SignalP"/>
    </source>
</evidence>
<comment type="caution">
    <text evidence="2">The sequence shown here is derived from an EMBL/GenBank/DDBJ whole genome shotgun (WGS) entry which is preliminary data.</text>
</comment>
<keyword evidence="1" id="KW-0732">Signal</keyword>
<evidence type="ECO:0000313" key="2">
    <source>
        <dbReference type="EMBL" id="MFC4561113.1"/>
    </source>
</evidence>
<organism evidence="2 3">
    <name type="scientific">Nocardiopsis mangrovi</name>
    <dbReference type="NCBI Taxonomy" id="1179818"/>
    <lineage>
        <taxon>Bacteria</taxon>
        <taxon>Bacillati</taxon>
        <taxon>Actinomycetota</taxon>
        <taxon>Actinomycetes</taxon>
        <taxon>Streptosporangiales</taxon>
        <taxon>Nocardiopsidaceae</taxon>
        <taxon>Nocardiopsis</taxon>
    </lineage>
</organism>
<evidence type="ECO:0008006" key="4">
    <source>
        <dbReference type="Google" id="ProtNLM"/>
    </source>
</evidence>
<feature type="signal peptide" evidence="1">
    <location>
        <begin position="1"/>
        <end position="22"/>
    </location>
</feature>